<protein>
    <submittedName>
        <fullName evidence="1">Uncharacterized protein</fullName>
    </submittedName>
</protein>
<accession>A0A2P2PU95</accession>
<evidence type="ECO:0000313" key="1">
    <source>
        <dbReference type="EMBL" id="MBX58300.1"/>
    </source>
</evidence>
<dbReference type="AlphaFoldDB" id="A0A2P2PU95"/>
<name>A0A2P2PU95_RHIMU</name>
<dbReference type="EMBL" id="GGEC01077816">
    <property type="protein sequence ID" value="MBX58300.1"/>
    <property type="molecule type" value="Transcribed_RNA"/>
</dbReference>
<reference evidence="1" key="1">
    <citation type="submission" date="2018-02" db="EMBL/GenBank/DDBJ databases">
        <title>Rhizophora mucronata_Transcriptome.</title>
        <authorList>
            <person name="Meera S.P."/>
            <person name="Sreeshan A."/>
            <person name="Augustine A."/>
        </authorList>
    </citation>
    <scope>NUCLEOTIDE SEQUENCE</scope>
    <source>
        <tissue evidence="1">Leaf</tissue>
    </source>
</reference>
<organism evidence="1">
    <name type="scientific">Rhizophora mucronata</name>
    <name type="common">Asiatic mangrove</name>
    <dbReference type="NCBI Taxonomy" id="61149"/>
    <lineage>
        <taxon>Eukaryota</taxon>
        <taxon>Viridiplantae</taxon>
        <taxon>Streptophyta</taxon>
        <taxon>Embryophyta</taxon>
        <taxon>Tracheophyta</taxon>
        <taxon>Spermatophyta</taxon>
        <taxon>Magnoliopsida</taxon>
        <taxon>eudicotyledons</taxon>
        <taxon>Gunneridae</taxon>
        <taxon>Pentapetalae</taxon>
        <taxon>rosids</taxon>
        <taxon>fabids</taxon>
        <taxon>Malpighiales</taxon>
        <taxon>Rhizophoraceae</taxon>
        <taxon>Rhizophora</taxon>
    </lineage>
</organism>
<sequence length="32" mass="3695">MMVSSVVYCYDGETLSVNCVVEKCHIESERKR</sequence>
<proteinExistence type="predicted"/>